<feature type="transmembrane region" description="Helical" evidence="6">
    <location>
        <begin position="73"/>
        <end position="94"/>
    </location>
</feature>
<name>A0A248LLY7_9NEIS</name>
<reference evidence="8" key="1">
    <citation type="journal article" date="2017" name="J. Antimicrob. Chemother.">
        <title>Emergence and genomic analysis of MDR Laribacter hongkongensis strain HLGZ1 from Guangzhou, China.</title>
        <authorList>
            <person name="Wu H.K."/>
            <person name="Chen J.H."/>
            <person name="Yang L."/>
            <person name="Li A.R."/>
            <person name="Su D.H."/>
            <person name="Lin Y.P."/>
            <person name="Chen D.Q."/>
        </authorList>
    </citation>
    <scope>NUCLEOTIDE SEQUENCE</scope>
    <source>
        <strain evidence="8">HLGZ1</strain>
    </source>
</reference>
<proteinExistence type="inferred from homology"/>
<evidence type="ECO:0000313" key="10">
    <source>
        <dbReference type="Proteomes" id="UP000197424"/>
    </source>
</evidence>
<evidence type="ECO:0000313" key="11">
    <source>
        <dbReference type="Proteomes" id="UP001200247"/>
    </source>
</evidence>
<sequence length="310" mass="33509">MTTPRTPGRLANLLLLLALWGVWGYNWVVTKEGLNYAGPFALAVGRSVLAVATLGLVLLLSGRSLRPPPWRPTLLIALTQTAGFTALTNLALLFGGAGKVSVLCYTMPFWTLLFAWVFLGERVRGWQWLGVGLALAGLVLILEPWNLTSGSISNWLALAGGICWAASAILIKRMRRQGPVDPLGLTFWQMVWGTLPLTALWWMMPGPPVVWGWPLLLVLLFAGCLAGGLGWLVWTLLLSRLSAGTASLNILAIPGVAVLAAWLQLGEVPDMFESIGMLLIALALAVLAFLTIKGERRLKGLAQARPEKCK</sequence>
<organism evidence="8 10">
    <name type="scientific">Laribacter hongkongensis</name>
    <dbReference type="NCBI Taxonomy" id="168471"/>
    <lineage>
        <taxon>Bacteria</taxon>
        <taxon>Pseudomonadati</taxon>
        <taxon>Pseudomonadota</taxon>
        <taxon>Betaproteobacteria</taxon>
        <taxon>Neisseriales</taxon>
        <taxon>Aquaspirillaceae</taxon>
        <taxon>Laribacter</taxon>
    </lineage>
</organism>
<feature type="transmembrane region" description="Helical" evidence="6">
    <location>
        <begin position="210"/>
        <end position="234"/>
    </location>
</feature>
<evidence type="ECO:0000313" key="9">
    <source>
        <dbReference type="EMBL" id="MCG9026232.1"/>
    </source>
</evidence>
<feature type="domain" description="EamA" evidence="7">
    <location>
        <begin position="154"/>
        <end position="287"/>
    </location>
</feature>
<dbReference type="RefSeq" id="WP_027824536.1">
    <property type="nucleotide sequence ID" value="NZ_CP022115.1"/>
</dbReference>
<evidence type="ECO:0000256" key="6">
    <source>
        <dbReference type="SAM" id="Phobius"/>
    </source>
</evidence>
<comment type="similarity">
    <text evidence="2">Belongs to the EamA transporter family.</text>
</comment>
<feature type="transmembrane region" description="Helical" evidence="6">
    <location>
        <begin position="246"/>
        <end position="265"/>
    </location>
</feature>
<dbReference type="EMBL" id="CP022115">
    <property type="protein sequence ID" value="ASJ25474.1"/>
    <property type="molecule type" value="Genomic_DNA"/>
</dbReference>
<dbReference type="PANTHER" id="PTHR32322">
    <property type="entry name" value="INNER MEMBRANE TRANSPORTER"/>
    <property type="match status" value="1"/>
</dbReference>
<dbReference type="Pfam" id="PF00892">
    <property type="entry name" value="EamA"/>
    <property type="match status" value="2"/>
</dbReference>
<evidence type="ECO:0000256" key="1">
    <source>
        <dbReference type="ARBA" id="ARBA00004141"/>
    </source>
</evidence>
<dbReference type="AlphaFoldDB" id="A0A248LLY7"/>
<dbReference type="InterPro" id="IPR037185">
    <property type="entry name" value="EmrE-like"/>
</dbReference>
<feature type="transmembrane region" description="Helical" evidence="6">
    <location>
        <begin position="183"/>
        <end position="204"/>
    </location>
</feature>
<dbReference type="Proteomes" id="UP001200247">
    <property type="component" value="Unassembled WGS sequence"/>
</dbReference>
<dbReference type="OrthoDB" id="5430053at2"/>
<feature type="transmembrane region" description="Helical" evidence="6">
    <location>
        <begin position="100"/>
        <end position="119"/>
    </location>
</feature>
<evidence type="ECO:0000259" key="7">
    <source>
        <dbReference type="Pfam" id="PF00892"/>
    </source>
</evidence>
<dbReference type="SUPFAM" id="SSF103481">
    <property type="entry name" value="Multidrug resistance efflux transporter EmrE"/>
    <property type="match status" value="2"/>
</dbReference>
<dbReference type="PANTHER" id="PTHR32322:SF2">
    <property type="entry name" value="EAMA DOMAIN-CONTAINING PROTEIN"/>
    <property type="match status" value="1"/>
</dbReference>
<dbReference type="Proteomes" id="UP000197424">
    <property type="component" value="Chromosome"/>
</dbReference>
<dbReference type="InterPro" id="IPR050638">
    <property type="entry name" value="AA-Vitamin_Transporters"/>
</dbReference>
<gene>
    <name evidence="8" type="primary">yijE</name>
    <name evidence="9" type="ORF">LH440_10040</name>
    <name evidence="8" type="ORF">LHGZ1_2643</name>
</gene>
<keyword evidence="5 6" id="KW-0472">Membrane</keyword>
<comment type="subcellular location">
    <subcellularLocation>
        <location evidence="1">Membrane</location>
        <topology evidence="1">Multi-pass membrane protein</topology>
    </subcellularLocation>
</comment>
<feature type="transmembrane region" description="Helical" evidence="6">
    <location>
        <begin position="152"/>
        <end position="171"/>
    </location>
</feature>
<keyword evidence="3 6" id="KW-0812">Transmembrane</keyword>
<evidence type="ECO:0000256" key="3">
    <source>
        <dbReference type="ARBA" id="ARBA00022692"/>
    </source>
</evidence>
<dbReference type="GeneID" id="75110591"/>
<evidence type="ECO:0000256" key="5">
    <source>
        <dbReference type="ARBA" id="ARBA00023136"/>
    </source>
</evidence>
<dbReference type="InterPro" id="IPR000620">
    <property type="entry name" value="EamA_dom"/>
</dbReference>
<feature type="domain" description="EamA" evidence="7">
    <location>
        <begin position="14"/>
        <end position="142"/>
    </location>
</feature>
<reference evidence="8" key="3">
    <citation type="submission" date="2017-06" db="EMBL/GenBank/DDBJ databases">
        <authorList>
            <person name="Kim H.J."/>
            <person name="Triplett B.A."/>
        </authorList>
    </citation>
    <scope>NUCLEOTIDE SEQUENCE</scope>
    <source>
        <strain evidence="8">HLGZ1</strain>
    </source>
</reference>
<keyword evidence="4 6" id="KW-1133">Transmembrane helix</keyword>
<evidence type="ECO:0000256" key="2">
    <source>
        <dbReference type="ARBA" id="ARBA00007362"/>
    </source>
</evidence>
<reference evidence="9 11" key="4">
    <citation type="submission" date="2021-10" db="EMBL/GenBank/DDBJ databases">
        <title>Whole-genome sequencing analysis of Laribacter hongkongensis: virulence gene profiles, carbohydrate-active enzyme prediction, and antimicrobial resistance characterization.</title>
        <authorList>
            <person name="Yuan P."/>
            <person name="Zhan Y."/>
            <person name="Chen D."/>
        </authorList>
    </citation>
    <scope>NUCLEOTIDE SEQUENCE [LARGE SCALE GENOMIC DNA]</scope>
    <source>
        <strain evidence="9 11">W67</strain>
    </source>
</reference>
<feature type="transmembrane region" description="Helical" evidence="6">
    <location>
        <begin position="40"/>
        <end position="61"/>
    </location>
</feature>
<feature type="transmembrane region" description="Helical" evidence="6">
    <location>
        <begin position="126"/>
        <end position="146"/>
    </location>
</feature>
<dbReference type="EMBL" id="JAJAXM010000016">
    <property type="protein sequence ID" value="MCG9026232.1"/>
    <property type="molecule type" value="Genomic_DNA"/>
</dbReference>
<evidence type="ECO:0000313" key="8">
    <source>
        <dbReference type="EMBL" id="ASJ25474.1"/>
    </source>
</evidence>
<dbReference type="GO" id="GO:0016020">
    <property type="term" value="C:membrane"/>
    <property type="evidence" value="ECO:0007669"/>
    <property type="project" value="UniProtKB-SubCell"/>
</dbReference>
<reference evidence="10" key="2">
    <citation type="submission" date="2017-06" db="EMBL/GenBank/DDBJ databases">
        <title>Whole genome sequence of Laribacter hongkongensis LHGZ1.</title>
        <authorList>
            <person name="Chen D."/>
            <person name="Wu H."/>
            <person name="Chen J."/>
        </authorList>
    </citation>
    <scope>NUCLEOTIDE SEQUENCE [LARGE SCALE GENOMIC DNA]</scope>
    <source>
        <strain evidence="10">LHGZ1</strain>
    </source>
</reference>
<evidence type="ECO:0000256" key="4">
    <source>
        <dbReference type="ARBA" id="ARBA00022989"/>
    </source>
</evidence>
<feature type="transmembrane region" description="Helical" evidence="6">
    <location>
        <begin position="271"/>
        <end position="292"/>
    </location>
</feature>
<accession>A0A248LLY7</accession>
<protein>
    <submittedName>
        <fullName evidence="9">EamA family transporter</fullName>
    </submittedName>
    <submittedName>
        <fullName evidence="8">Inner membrane transport protein YijE</fullName>
    </submittedName>
</protein>